<dbReference type="AlphaFoldDB" id="A0AAD7QMC7"/>
<accession>A0AAD7QMC7</accession>
<reference evidence="2" key="1">
    <citation type="submission" date="2023-03" db="EMBL/GenBank/DDBJ databases">
        <title>Near-Complete genome sequence of Lipomyces tetrasporous NRRL Y-64009, an oleaginous yeast capable of growing on lignocellulosic hydrolysates.</title>
        <authorList>
            <consortium name="Lawrence Berkeley National Laboratory"/>
            <person name="Jagtap S.S."/>
            <person name="Liu J.-J."/>
            <person name="Walukiewicz H.E."/>
            <person name="Pangilinan J."/>
            <person name="Lipzen A."/>
            <person name="Ahrendt S."/>
            <person name="Koriabine M."/>
            <person name="Cobaugh K."/>
            <person name="Salamov A."/>
            <person name="Yoshinaga Y."/>
            <person name="Ng V."/>
            <person name="Daum C."/>
            <person name="Grigoriev I.V."/>
            <person name="Slininger P.J."/>
            <person name="Dien B.S."/>
            <person name="Jin Y.-S."/>
            <person name="Rao C.V."/>
        </authorList>
    </citation>
    <scope>NUCLEOTIDE SEQUENCE</scope>
    <source>
        <strain evidence="2">NRRL Y-64009</strain>
    </source>
</reference>
<keyword evidence="1" id="KW-0732">Signal</keyword>
<evidence type="ECO:0000313" key="3">
    <source>
        <dbReference type="Proteomes" id="UP001217417"/>
    </source>
</evidence>
<feature type="chain" id="PRO_5041949120" evidence="1">
    <location>
        <begin position="36"/>
        <end position="76"/>
    </location>
</feature>
<keyword evidence="3" id="KW-1185">Reference proteome</keyword>
<evidence type="ECO:0000313" key="2">
    <source>
        <dbReference type="EMBL" id="KAJ8096542.1"/>
    </source>
</evidence>
<feature type="signal peptide" evidence="1">
    <location>
        <begin position="1"/>
        <end position="35"/>
    </location>
</feature>
<organism evidence="2 3">
    <name type="scientific">Lipomyces tetrasporus</name>
    <dbReference type="NCBI Taxonomy" id="54092"/>
    <lineage>
        <taxon>Eukaryota</taxon>
        <taxon>Fungi</taxon>
        <taxon>Dikarya</taxon>
        <taxon>Ascomycota</taxon>
        <taxon>Saccharomycotina</taxon>
        <taxon>Lipomycetes</taxon>
        <taxon>Lipomycetales</taxon>
        <taxon>Lipomycetaceae</taxon>
        <taxon>Lipomyces</taxon>
    </lineage>
</organism>
<dbReference type="EMBL" id="JARPMG010000014">
    <property type="protein sequence ID" value="KAJ8096542.1"/>
    <property type="molecule type" value="Genomic_DNA"/>
</dbReference>
<dbReference type="GeneID" id="80884098"/>
<gene>
    <name evidence="2" type="ORF">POJ06DRAFT_263820</name>
</gene>
<sequence>MTLREQNFTLGTMKSGTSVWLIFFCLCLGLRAGAAVVQHCHSCGGVPTPSTSVLDVSIWQFPRQLEQATEIVSSNI</sequence>
<protein>
    <submittedName>
        <fullName evidence="2">Uncharacterized protein</fullName>
    </submittedName>
</protein>
<name>A0AAD7QMC7_9ASCO</name>
<comment type="caution">
    <text evidence="2">The sequence shown here is derived from an EMBL/GenBank/DDBJ whole genome shotgun (WGS) entry which is preliminary data.</text>
</comment>
<evidence type="ECO:0000256" key="1">
    <source>
        <dbReference type="SAM" id="SignalP"/>
    </source>
</evidence>
<proteinExistence type="predicted"/>
<dbReference type="Proteomes" id="UP001217417">
    <property type="component" value="Unassembled WGS sequence"/>
</dbReference>
<dbReference type="RefSeq" id="XP_056039992.1">
    <property type="nucleotide sequence ID" value="XM_056188932.1"/>
</dbReference>